<proteinExistence type="predicted"/>
<protein>
    <submittedName>
        <fullName evidence="1">Oxidoreductase</fullName>
    </submittedName>
</protein>
<dbReference type="InterPro" id="IPR009100">
    <property type="entry name" value="AcylCoA_DH/oxidase_NM_dom_sf"/>
</dbReference>
<dbReference type="SUPFAM" id="SSF56645">
    <property type="entry name" value="Acyl-CoA dehydrogenase NM domain-like"/>
    <property type="match status" value="1"/>
</dbReference>
<dbReference type="Proteomes" id="UP000004881">
    <property type="component" value="Unassembled WGS sequence"/>
</dbReference>
<evidence type="ECO:0000313" key="2">
    <source>
        <dbReference type="Proteomes" id="UP000004881"/>
    </source>
</evidence>
<reference evidence="1 2" key="1">
    <citation type="submission" date="2012-02" db="EMBL/GenBank/DDBJ databases">
        <title>Whole genome shotgun sequence of Gordonia terrae NBRC 100016.</title>
        <authorList>
            <person name="Takarada H."/>
            <person name="Hosoyama A."/>
            <person name="Tsuchikane K."/>
            <person name="Katsumata H."/>
            <person name="Yamazaki S."/>
            <person name="Fujita N."/>
        </authorList>
    </citation>
    <scope>NUCLEOTIDE SEQUENCE [LARGE SCALE GENOMIC DNA]</scope>
    <source>
        <strain evidence="1 2">NBRC 100016</strain>
    </source>
</reference>
<sequence>MSRWIEAATADGHLCTEGIVMTEVLSPEATQASSREADYLERARSIASLIRDEAEAIERERTITKPVADALVELGLHGMLIPEDLGVGVCCPARVCASSRR</sequence>
<gene>
    <name evidence="1" type="ORF">GOTRE_145_01660</name>
</gene>
<organism evidence="1 2">
    <name type="scientific">Gordonia terrae NBRC 100016</name>
    <dbReference type="NCBI Taxonomy" id="1089454"/>
    <lineage>
        <taxon>Bacteria</taxon>
        <taxon>Bacillati</taxon>
        <taxon>Actinomycetota</taxon>
        <taxon>Actinomycetes</taxon>
        <taxon>Mycobacteriales</taxon>
        <taxon>Gordoniaceae</taxon>
        <taxon>Gordonia</taxon>
    </lineage>
</organism>
<accession>A0ABQ0HJV4</accession>
<dbReference type="InterPro" id="IPR037069">
    <property type="entry name" value="AcylCoA_DH/ox_N_sf"/>
</dbReference>
<dbReference type="Gene3D" id="1.10.540.10">
    <property type="entry name" value="Acyl-CoA dehydrogenase/oxidase, N-terminal domain"/>
    <property type="match status" value="1"/>
</dbReference>
<keyword evidence="2" id="KW-1185">Reference proteome</keyword>
<comment type="caution">
    <text evidence="1">The sequence shown here is derived from an EMBL/GenBank/DDBJ whole genome shotgun (WGS) entry which is preliminary data.</text>
</comment>
<dbReference type="EMBL" id="BAFD01000111">
    <property type="protein sequence ID" value="GAB46156.1"/>
    <property type="molecule type" value="Genomic_DNA"/>
</dbReference>
<evidence type="ECO:0000313" key="1">
    <source>
        <dbReference type="EMBL" id="GAB46156.1"/>
    </source>
</evidence>
<name>A0ABQ0HJV4_9ACTN</name>